<evidence type="ECO:0000313" key="1">
    <source>
        <dbReference type="EMBL" id="KAK7959347.1"/>
    </source>
</evidence>
<comment type="caution">
    <text evidence="1">The sequence shown here is derived from an EMBL/GenBank/DDBJ whole genome shotgun (WGS) entry which is preliminary data.</text>
</comment>
<dbReference type="RefSeq" id="XP_066703050.1">
    <property type="nucleotide sequence ID" value="XM_066840423.1"/>
</dbReference>
<dbReference type="EMBL" id="JAQQWE010000003">
    <property type="protein sequence ID" value="KAK7959347.1"/>
    <property type="molecule type" value="Genomic_DNA"/>
</dbReference>
<dbReference type="Proteomes" id="UP001391051">
    <property type="component" value="Unassembled WGS sequence"/>
</dbReference>
<dbReference type="GeneID" id="92073485"/>
<keyword evidence="2" id="KW-1185">Reference proteome</keyword>
<proteinExistence type="predicted"/>
<reference evidence="1 2" key="1">
    <citation type="submission" date="2023-01" db="EMBL/GenBank/DDBJ databases">
        <title>Analysis of 21 Apiospora genomes using comparative genomics revels a genus with tremendous synthesis potential of carbohydrate active enzymes and secondary metabolites.</title>
        <authorList>
            <person name="Sorensen T."/>
        </authorList>
    </citation>
    <scope>NUCLEOTIDE SEQUENCE [LARGE SCALE GENOMIC DNA]</scope>
    <source>
        <strain evidence="1 2">CBS 24483</strain>
    </source>
</reference>
<organism evidence="1 2">
    <name type="scientific">Apiospora aurea</name>
    <dbReference type="NCBI Taxonomy" id="335848"/>
    <lineage>
        <taxon>Eukaryota</taxon>
        <taxon>Fungi</taxon>
        <taxon>Dikarya</taxon>
        <taxon>Ascomycota</taxon>
        <taxon>Pezizomycotina</taxon>
        <taxon>Sordariomycetes</taxon>
        <taxon>Xylariomycetidae</taxon>
        <taxon>Amphisphaeriales</taxon>
        <taxon>Apiosporaceae</taxon>
        <taxon>Apiospora</taxon>
    </lineage>
</organism>
<name>A0ABR1QLX2_9PEZI</name>
<gene>
    <name evidence="1" type="ORF">PG986_004201</name>
</gene>
<protein>
    <submittedName>
        <fullName evidence="1">Uncharacterized protein</fullName>
    </submittedName>
</protein>
<sequence length="244" mass="27614">MSPKVSTHYRPPLLIWKHAAAAPTILRLDKDGAVYFESGLLTACTASRAAFLQFPGTVRSLYGWGAAKKVGSSDFDCDYTQRPRSAKPGVWWRPQLDLVVLGRGINRDDLGRIAGADQIRHLAIHYDDAFASSLDGPFLVSLSTNERWGEWLTTILPNLRTWEIYAEWIESLDQQRAAGDGRSTSSRDIIFIPRLRNLRWAMVSQLLMELRGEEVLGYRERRPDLKLLGRPIFHVGRAQLNLDP</sequence>
<accession>A0ABR1QLX2</accession>
<evidence type="ECO:0000313" key="2">
    <source>
        <dbReference type="Proteomes" id="UP001391051"/>
    </source>
</evidence>